<evidence type="ECO:0000313" key="2">
    <source>
        <dbReference type="EMBL" id="SEG89661.1"/>
    </source>
</evidence>
<feature type="domain" description="AAA" evidence="1">
    <location>
        <begin position="3"/>
        <end position="178"/>
    </location>
</feature>
<dbReference type="InterPro" id="IPR050678">
    <property type="entry name" value="DNA_Partitioning_ATPase"/>
</dbReference>
<dbReference type="Pfam" id="PF13614">
    <property type="entry name" value="AAA_31"/>
    <property type="match status" value="1"/>
</dbReference>
<protein>
    <submittedName>
        <fullName evidence="2">Chromosome partitioning protein</fullName>
    </submittedName>
</protein>
<dbReference type="PANTHER" id="PTHR13696">
    <property type="entry name" value="P-LOOP CONTAINING NUCLEOSIDE TRIPHOSPHATE HYDROLASE"/>
    <property type="match status" value="1"/>
</dbReference>
<dbReference type="RefSeq" id="WP_104006032.1">
    <property type="nucleotide sequence ID" value="NZ_FNVQ01000015.1"/>
</dbReference>
<name>A0A1H6DWM0_9GAMM</name>
<dbReference type="Gene3D" id="3.40.50.300">
    <property type="entry name" value="P-loop containing nucleotide triphosphate hydrolases"/>
    <property type="match status" value="1"/>
</dbReference>
<gene>
    <name evidence="2" type="ORF">SAMN05444390_1154</name>
</gene>
<proteinExistence type="predicted"/>
<dbReference type="OrthoDB" id="9815116at2"/>
<dbReference type="PANTHER" id="PTHR13696:SF52">
    <property type="entry name" value="PARA FAMILY PROTEIN CT_582"/>
    <property type="match status" value="1"/>
</dbReference>
<organism evidence="2 3">
    <name type="scientific">Marinobacterium lutimaris</name>
    <dbReference type="NCBI Taxonomy" id="568106"/>
    <lineage>
        <taxon>Bacteria</taxon>
        <taxon>Pseudomonadati</taxon>
        <taxon>Pseudomonadota</taxon>
        <taxon>Gammaproteobacteria</taxon>
        <taxon>Oceanospirillales</taxon>
        <taxon>Oceanospirillaceae</taxon>
        <taxon>Marinobacterium</taxon>
    </lineage>
</organism>
<keyword evidence="3" id="KW-1185">Reference proteome</keyword>
<dbReference type="EMBL" id="FNVQ01000015">
    <property type="protein sequence ID" value="SEG89661.1"/>
    <property type="molecule type" value="Genomic_DNA"/>
</dbReference>
<dbReference type="InterPro" id="IPR025669">
    <property type="entry name" value="AAA_dom"/>
</dbReference>
<evidence type="ECO:0000313" key="3">
    <source>
        <dbReference type="Proteomes" id="UP000236745"/>
    </source>
</evidence>
<dbReference type="InterPro" id="IPR027417">
    <property type="entry name" value="P-loop_NTPase"/>
</dbReference>
<dbReference type="SUPFAM" id="SSF52540">
    <property type="entry name" value="P-loop containing nucleoside triphosphate hydrolases"/>
    <property type="match status" value="1"/>
</dbReference>
<sequence>MSKVLVIANNKGGVAKTTTAACLAAYFSIIKKKKVLLVDCDPQCNLTAAMLEVNYAKPDSIEYLPEHPETGERYNLANVYAEEDVAPYPTRLEGVELIPNLAQNLEIDREDDSVIQAFVDFFHQDAIGELYDIVIMDTPPAKGVLTTSALRASTHILIPCVMERKSVEGLLGMVGKVMEEQEYQPHDRQTKLIGILPTKFDSRMRLHKSYLTDLNDPERMGILSELMIPKLLSQGKDVPSFVIKERALIKEMELRDASPTTPFGMPASSDVRKEWSALGKFVMQEVI</sequence>
<reference evidence="2 3" key="1">
    <citation type="submission" date="2016-10" db="EMBL/GenBank/DDBJ databases">
        <authorList>
            <person name="de Groot N.N."/>
        </authorList>
    </citation>
    <scope>NUCLEOTIDE SEQUENCE [LARGE SCALE GENOMIC DNA]</scope>
    <source>
        <strain evidence="2 3">DSM 22012</strain>
    </source>
</reference>
<evidence type="ECO:0000259" key="1">
    <source>
        <dbReference type="Pfam" id="PF13614"/>
    </source>
</evidence>
<accession>A0A1H6DWM0</accession>
<dbReference type="Proteomes" id="UP000236745">
    <property type="component" value="Unassembled WGS sequence"/>
</dbReference>
<dbReference type="AlphaFoldDB" id="A0A1H6DWM0"/>
<dbReference type="CDD" id="cd02042">
    <property type="entry name" value="ParAB_family"/>
    <property type="match status" value="1"/>
</dbReference>